<dbReference type="STRING" id="3476.A0A2P5A8L6"/>
<evidence type="ECO:0000313" key="1">
    <source>
        <dbReference type="EMBL" id="PON32895.1"/>
    </source>
</evidence>
<dbReference type="PANTHER" id="PTHR32303:SF10">
    <property type="entry name" value="OUTER MEMBRANE PROTEIN ASSEMBLY FACTOR BAMB"/>
    <property type="match status" value="1"/>
</dbReference>
<evidence type="ECO:0000313" key="2">
    <source>
        <dbReference type="Proteomes" id="UP000237105"/>
    </source>
</evidence>
<dbReference type="OrthoDB" id="416253at2759"/>
<gene>
    <name evidence="1" type="ORF">PanWU01x14_357320</name>
</gene>
<dbReference type="PANTHER" id="PTHR32303">
    <property type="entry name" value="QUINOPROTEIN ALCOHOL DEHYDROGENASE (CYTOCHROME C)"/>
    <property type="match status" value="1"/>
</dbReference>
<accession>A0A2P5A8L6</accession>
<protein>
    <submittedName>
        <fullName evidence="1">Uncharacterized protein</fullName>
    </submittedName>
</protein>
<proteinExistence type="predicted"/>
<dbReference type="Proteomes" id="UP000237105">
    <property type="component" value="Unassembled WGS sequence"/>
</dbReference>
<reference evidence="2" key="1">
    <citation type="submission" date="2016-06" db="EMBL/GenBank/DDBJ databases">
        <title>Parallel loss of symbiosis genes in relatives of nitrogen-fixing non-legume Parasponia.</title>
        <authorList>
            <person name="Van Velzen R."/>
            <person name="Holmer R."/>
            <person name="Bu F."/>
            <person name="Rutten L."/>
            <person name="Van Zeijl A."/>
            <person name="Liu W."/>
            <person name="Santuari L."/>
            <person name="Cao Q."/>
            <person name="Sharma T."/>
            <person name="Shen D."/>
            <person name="Roswanjaya Y."/>
            <person name="Wardhani T."/>
            <person name="Kalhor M.S."/>
            <person name="Jansen J."/>
            <person name="Van den Hoogen J."/>
            <person name="Gungor B."/>
            <person name="Hartog M."/>
            <person name="Hontelez J."/>
            <person name="Verver J."/>
            <person name="Yang W.-C."/>
            <person name="Schijlen E."/>
            <person name="Repin R."/>
            <person name="Schilthuizen M."/>
            <person name="Schranz E."/>
            <person name="Heidstra R."/>
            <person name="Miyata K."/>
            <person name="Fedorova E."/>
            <person name="Kohlen W."/>
            <person name="Bisseling T."/>
            <person name="Smit S."/>
            <person name="Geurts R."/>
        </authorList>
    </citation>
    <scope>NUCLEOTIDE SEQUENCE [LARGE SCALE GENOMIC DNA]</scope>
    <source>
        <strain evidence="2">cv. WU1-14</strain>
    </source>
</reference>
<dbReference type="EMBL" id="JXTB01000773">
    <property type="protein sequence ID" value="PON32895.1"/>
    <property type="molecule type" value="Genomic_DNA"/>
</dbReference>
<organism evidence="1 2">
    <name type="scientific">Parasponia andersonii</name>
    <name type="common">Sponia andersonii</name>
    <dbReference type="NCBI Taxonomy" id="3476"/>
    <lineage>
        <taxon>Eukaryota</taxon>
        <taxon>Viridiplantae</taxon>
        <taxon>Streptophyta</taxon>
        <taxon>Embryophyta</taxon>
        <taxon>Tracheophyta</taxon>
        <taxon>Spermatophyta</taxon>
        <taxon>Magnoliopsida</taxon>
        <taxon>eudicotyledons</taxon>
        <taxon>Gunneridae</taxon>
        <taxon>Pentapetalae</taxon>
        <taxon>rosids</taxon>
        <taxon>fabids</taxon>
        <taxon>Rosales</taxon>
        <taxon>Cannabaceae</taxon>
        <taxon>Parasponia</taxon>
    </lineage>
</organism>
<name>A0A2P5A8L6_PARAD</name>
<sequence>MGQRVDLWEEEYREASPIAKRVHTNIANSDRRNFKLRPSKLITTTNVWVAMEAKTGKVLWSTANPSNSTALGPSPWPMALCLPDQFLQKNPYTQQTLEVDKLCGLMRLGRVYIVAFQ</sequence>
<dbReference type="AlphaFoldDB" id="A0A2P5A8L6"/>
<comment type="caution">
    <text evidence="1">The sequence shown here is derived from an EMBL/GenBank/DDBJ whole genome shotgun (WGS) entry which is preliminary data.</text>
</comment>
<keyword evidence="2" id="KW-1185">Reference proteome</keyword>